<keyword evidence="7" id="KW-1185">Reference proteome</keyword>
<dbReference type="InterPro" id="IPR058245">
    <property type="entry name" value="NreC/VraR/RcsB-like_REC"/>
</dbReference>
<name>A0ABW5E2M1_9BACT</name>
<dbReference type="CDD" id="cd06170">
    <property type="entry name" value="LuxR_C_like"/>
    <property type="match status" value="1"/>
</dbReference>
<evidence type="ECO:0000256" key="1">
    <source>
        <dbReference type="ARBA" id="ARBA00022553"/>
    </source>
</evidence>
<dbReference type="PANTHER" id="PTHR43214:SF43">
    <property type="entry name" value="TWO-COMPONENT RESPONSE REGULATOR"/>
    <property type="match status" value="1"/>
</dbReference>
<proteinExistence type="predicted"/>
<feature type="modified residue" description="4-aspartylphosphate" evidence="3">
    <location>
        <position position="61"/>
    </location>
</feature>
<dbReference type="EMBL" id="JBHUJC010000028">
    <property type="protein sequence ID" value="MFD2276818.1"/>
    <property type="molecule type" value="Genomic_DNA"/>
</dbReference>
<dbReference type="InterPro" id="IPR011006">
    <property type="entry name" value="CheY-like_superfamily"/>
</dbReference>
<protein>
    <submittedName>
        <fullName evidence="6">Response regulator</fullName>
    </submittedName>
</protein>
<dbReference type="InterPro" id="IPR039420">
    <property type="entry name" value="WalR-like"/>
</dbReference>
<evidence type="ECO:0000313" key="6">
    <source>
        <dbReference type="EMBL" id="MFD2276818.1"/>
    </source>
</evidence>
<dbReference type="CDD" id="cd17535">
    <property type="entry name" value="REC_NarL-like"/>
    <property type="match status" value="1"/>
</dbReference>
<dbReference type="InterPro" id="IPR000792">
    <property type="entry name" value="Tscrpt_reg_LuxR_C"/>
</dbReference>
<comment type="caution">
    <text evidence="6">The sequence shown here is derived from an EMBL/GenBank/DDBJ whole genome shotgun (WGS) entry which is preliminary data.</text>
</comment>
<gene>
    <name evidence="6" type="ORF">ACFSQZ_10085</name>
</gene>
<accession>A0ABW5E2M1</accession>
<evidence type="ECO:0000256" key="3">
    <source>
        <dbReference type="PROSITE-ProRule" id="PRU00169"/>
    </source>
</evidence>
<dbReference type="RefSeq" id="WP_377095247.1">
    <property type="nucleotide sequence ID" value="NZ_JBHSJM010000001.1"/>
</dbReference>
<evidence type="ECO:0000256" key="2">
    <source>
        <dbReference type="ARBA" id="ARBA00023125"/>
    </source>
</evidence>
<dbReference type="Pfam" id="PF00072">
    <property type="entry name" value="Response_reg"/>
    <property type="match status" value="1"/>
</dbReference>
<dbReference type="PROSITE" id="PS50043">
    <property type="entry name" value="HTH_LUXR_2"/>
    <property type="match status" value="1"/>
</dbReference>
<dbReference type="PROSITE" id="PS50110">
    <property type="entry name" value="RESPONSE_REGULATORY"/>
    <property type="match status" value="1"/>
</dbReference>
<keyword evidence="1 3" id="KW-0597">Phosphoprotein</keyword>
<dbReference type="SMART" id="SM00421">
    <property type="entry name" value="HTH_LUXR"/>
    <property type="match status" value="1"/>
</dbReference>
<dbReference type="PANTHER" id="PTHR43214">
    <property type="entry name" value="TWO-COMPONENT RESPONSE REGULATOR"/>
    <property type="match status" value="1"/>
</dbReference>
<dbReference type="SMART" id="SM00448">
    <property type="entry name" value="REC"/>
    <property type="match status" value="1"/>
</dbReference>
<dbReference type="Proteomes" id="UP001597297">
    <property type="component" value="Unassembled WGS sequence"/>
</dbReference>
<dbReference type="InterPro" id="IPR001789">
    <property type="entry name" value="Sig_transdc_resp-reg_receiver"/>
</dbReference>
<dbReference type="Gene3D" id="3.40.50.2300">
    <property type="match status" value="1"/>
</dbReference>
<keyword evidence="2" id="KW-0238">DNA-binding</keyword>
<evidence type="ECO:0000259" key="4">
    <source>
        <dbReference type="PROSITE" id="PS50043"/>
    </source>
</evidence>
<dbReference type="InterPro" id="IPR016032">
    <property type="entry name" value="Sig_transdc_resp-reg_C-effctor"/>
</dbReference>
<feature type="domain" description="HTH luxR-type" evidence="4">
    <location>
        <begin position="150"/>
        <end position="215"/>
    </location>
</feature>
<dbReference type="SUPFAM" id="SSF52172">
    <property type="entry name" value="CheY-like"/>
    <property type="match status" value="1"/>
</dbReference>
<organism evidence="6 7">
    <name type="scientific">Rubritalea spongiae</name>
    <dbReference type="NCBI Taxonomy" id="430797"/>
    <lineage>
        <taxon>Bacteria</taxon>
        <taxon>Pseudomonadati</taxon>
        <taxon>Verrucomicrobiota</taxon>
        <taxon>Verrucomicrobiia</taxon>
        <taxon>Verrucomicrobiales</taxon>
        <taxon>Rubritaleaceae</taxon>
        <taxon>Rubritalea</taxon>
    </lineage>
</organism>
<evidence type="ECO:0000259" key="5">
    <source>
        <dbReference type="PROSITE" id="PS50110"/>
    </source>
</evidence>
<feature type="domain" description="Response regulatory" evidence="5">
    <location>
        <begin position="6"/>
        <end position="126"/>
    </location>
</feature>
<evidence type="ECO:0000313" key="7">
    <source>
        <dbReference type="Proteomes" id="UP001597297"/>
    </source>
</evidence>
<dbReference type="Pfam" id="PF00196">
    <property type="entry name" value="GerE"/>
    <property type="match status" value="1"/>
</dbReference>
<sequence length="218" mass="23730">MKESIKVILVEDSPEYREVIALAIGRESNIELVQTLGTAEVALRYLQGLVPSAMPDVVLLDLNLPGMSGLETIPWIQKYSPEAKIIMLTQSNKEADVIQAIALGASGYLLKQSTLSQIMDGLRSVQSGNALLDGDVARYITSALKTKSAELKLERPLSEREMEILVLLGEGLVKKEIAKELGIGFSTVASHIRHIYEKLQVENAPAAISKAYKSGVLE</sequence>
<dbReference type="PRINTS" id="PR00038">
    <property type="entry name" value="HTHLUXR"/>
</dbReference>
<reference evidence="7" key="1">
    <citation type="journal article" date="2019" name="Int. J. Syst. Evol. Microbiol.">
        <title>The Global Catalogue of Microorganisms (GCM) 10K type strain sequencing project: providing services to taxonomists for standard genome sequencing and annotation.</title>
        <authorList>
            <consortium name="The Broad Institute Genomics Platform"/>
            <consortium name="The Broad Institute Genome Sequencing Center for Infectious Disease"/>
            <person name="Wu L."/>
            <person name="Ma J."/>
        </authorList>
    </citation>
    <scope>NUCLEOTIDE SEQUENCE [LARGE SCALE GENOMIC DNA]</scope>
    <source>
        <strain evidence="7">JCM 16545</strain>
    </source>
</reference>
<dbReference type="SUPFAM" id="SSF46894">
    <property type="entry name" value="C-terminal effector domain of the bipartite response regulators"/>
    <property type="match status" value="1"/>
</dbReference>